<dbReference type="eggNOG" id="KOG1336">
    <property type="taxonomic scope" value="Eukaryota"/>
</dbReference>
<reference evidence="13" key="2">
    <citation type="submission" date="2010-05" db="EMBL/GenBank/DDBJ databases">
        <title>The genome sequence of Magnaporthe poae strain ATCC 64411.</title>
        <authorList>
            <person name="Ma L.-J."/>
            <person name="Dead R."/>
            <person name="Young S."/>
            <person name="Zeng Q."/>
            <person name="Koehrsen M."/>
            <person name="Alvarado L."/>
            <person name="Berlin A."/>
            <person name="Chapman S.B."/>
            <person name="Chen Z."/>
            <person name="Freedman E."/>
            <person name="Gellesch M."/>
            <person name="Goldberg J."/>
            <person name="Griggs A."/>
            <person name="Gujja S."/>
            <person name="Heilman E.R."/>
            <person name="Heiman D."/>
            <person name="Hepburn T."/>
            <person name="Howarth C."/>
            <person name="Jen D."/>
            <person name="Larson L."/>
            <person name="Mehta T."/>
            <person name="Neiman D."/>
            <person name="Pearson M."/>
            <person name="Roberts A."/>
            <person name="Saif S."/>
            <person name="Shea T."/>
            <person name="Shenoy N."/>
            <person name="Sisk P."/>
            <person name="Stolte C."/>
            <person name="Sykes S."/>
            <person name="Walk T."/>
            <person name="White J."/>
            <person name="Yandava C."/>
            <person name="Haas B."/>
            <person name="Nusbaum C."/>
            <person name="Birren B."/>
        </authorList>
    </citation>
    <scope>NUCLEOTIDE SEQUENCE [LARGE SCALE GENOMIC DNA]</scope>
    <source>
        <strain evidence="13">ATCC 64411 / 73-15</strain>
    </source>
</reference>
<name>A0A0C4DST5_MAGP6</name>
<dbReference type="GO" id="GO:0051537">
    <property type="term" value="F:2 iron, 2 sulfur cluster binding"/>
    <property type="evidence" value="ECO:0007669"/>
    <property type="project" value="UniProtKB-KW"/>
</dbReference>
<evidence type="ECO:0000256" key="4">
    <source>
        <dbReference type="ARBA" id="ARBA00022714"/>
    </source>
</evidence>
<dbReference type="EMBL" id="GL876967">
    <property type="protein sequence ID" value="KLU83927.1"/>
    <property type="molecule type" value="Genomic_DNA"/>
</dbReference>
<dbReference type="EMBL" id="ADBL01000724">
    <property type="status" value="NOT_ANNOTATED_CDS"/>
    <property type="molecule type" value="Genomic_DNA"/>
</dbReference>
<evidence type="ECO:0000313" key="12">
    <source>
        <dbReference type="EnsemblFungi" id="MAPG_02976T0"/>
    </source>
</evidence>
<dbReference type="Pfam" id="PF07992">
    <property type="entry name" value="Pyr_redox_2"/>
    <property type="match status" value="1"/>
</dbReference>
<dbReference type="Proteomes" id="UP000011715">
    <property type="component" value="Unassembled WGS sequence"/>
</dbReference>
<keyword evidence="9" id="KW-0411">Iron-sulfur</keyword>
<dbReference type="InterPro" id="IPR023753">
    <property type="entry name" value="FAD/NAD-binding_dom"/>
</dbReference>
<feature type="domain" description="Rieske" evidence="10">
    <location>
        <begin position="52"/>
        <end position="151"/>
    </location>
</feature>
<evidence type="ECO:0000256" key="8">
    <source>
        <dbReference type="ARBA" id="ARBA00023004"/>
    </source>
</evidence>
<dbReference type="InterPro" id="IPR036188">
    <property type="entry name" value="FAD/NAD-bd_sf"/>
</dbReference>
<evidence type="ECO:0000256" key="2">
    <source>
        <dbReference type="ARBA" id="ARBA00006442"/>
    </source>
</evidence>
<reference evidence="11" key="1">
    <citation type="submission" date="2010-05" db="EMBL/GenBank/DDBJ databases">
        <title>The Genome Sequence of Magnaporthe poae strain ATCC 64411.</title>
        <authorList>
            <consortium name="The Broad Institute Genome Sequencing Platform"/>
            <consortium name="Broad Institute Genome Sequencing Center for Infectious Disease"/>
            <person name="Ma L.-J."/>
            <person name="Dead R."/>
            <person name="Young S."/>
            <person name="Zeng Q."/>
            <person name="Koehrsen M."/>
            <person name="Alvarado L."/>
            <person name="Berlin A."/>
            <person name="Chapman S.B."/>
            <person name="Chen Z."/>
            <person name="Freedman E."/>
            <person name="Gellesch M."/>
            <person name="Goldberg J."/>
            <person name="Griggs A."/>
            <person name="Gujja S."/>
            <person name="Heilman E.R."/>
            <person name="Heiman D."/>
            <person name="Hepburn T."/>
            <person name="Howarth C."/>
            <person name="Jen D."/>
            <person name="Larson L."/>
            <person name="Mehta T."/>
            <person name="Neiman D."/>
            <person name="Pearson M."/>
            <person name="Roberts A."/>
            <person name="Saif S."/>
            <person name="Shea T."/>
            <person name="Shenoy N."/>
            <person name="Sisk P."/>
            <person name="Stolte C."/>
            <person name="Sykes S."/>
            <person name="Walk T."/>
            <person name="White J."/>
            <person name="Yandava C."/>
            <person name="Haas B."/>
            <person name="Nusbaum C."/>
            <person name="Birren B."/>
        </authorList>
    </citation>
    <scope>NUCLEOTIDE SEQUENCE</scope>
    <source>
        <strain evidence="11">ATCC 64411</strain>
    </source>
</reference>
<dbReference type="InterPro" id="IPR016156">
    <property type="entry name" value="FAD/NAD-linked_Rdtase_dimer_sf"/>
</dbReference>
<reference evidence="12" key="4">
    <citation type="journal article" date="2015" name="G3 (Bethesda)">
        <title>Genome sequences of three phytopathogenic species of the Magnaporthaceae family of fungi.</title>
        <authorList>
            <person name="Okagaki L.H."/>
            <person name="Nunes C.C."/>
            <person name="Sailsbery J."/>
            <person name="Clay B."/>
            <person name="Brown D."/>
            <person name="John T."/>
            <person name="Oh Y."/>
            <person name="Young N."/>
            <person name="Fitzgerald M."/>
            <person name="Haas B.J."/>
            <person name="Zeng Q."/>
            <person name="Young S."/>
            <person name="Adiconis X."/>
            <person name="Fan L."/>
            <person name="Levin J.Z."/>
            <person name="Mitchell T.K."/>
            <person name="Okubara P.A."/>
            <person name="Farman M.L."/>
            <person name="Kohn L.M."/>
            <person name="Birren B."/>
            <person name="Ma L.-J."/>
            <person name="Dean R.A."/>
        </authorList>
    </citation>
    <scope>NUCLEOTIDE SEQUENCE</scope>
    <source>
        <strain evidence="12">ATCC 64411 / 73-15</strain>
    </source>
</reference>
<accession>A0A0C4DST5</accession>
<keyword evidence="13" id="KW-1185">Reference proteome</keyword>
<dbReference type="PROSITE" id="PS51296">
    <property type="entry name" value="RIESKE"/>
    <property type="match status" value="1"/>
</dbReference>
<dbReference type="Gene3D" id="2.102.10.10">
    <property type="entry name" value="Rieske [2Fe-2S] iron-sulphur domain"/>
    <property type="match status" value="1"/>
</dbReference>
<dbReference type="InterPro" id="IPR028202">
    <property type="entry name" value="Reductase_C"/>
</dbReference>
<evidence type="ECO:0000313" key="11">
    <source>
        <dbReference type="EMBL" id="KLU83927.1"/>
    </source>
</evidence>
<dbReference type="GO" id="GO:0016651">
    <property type="term" value="F:oxidoreductase activity, acting on NAD(P)H"/>
    <property type="evidence" value="ECO:0007669"/>
    <property type="project" value="TreeGrafter"/>
</dbReference>
<dbReference type="AlphaFoldDB" id="A0A0C4DST5"/>
<evidence type="ECO:0000259" key="10">
    <source>
        <dbReference type="PROSITE" id="PS51296"/>
    </source>
</evidence>
<evidence type="ECO:0000256" key="9">
    <source>
        <dbReference type="ARBA" id="ARBA00023014"/>
    </source>
</evidence>
<reference evidence="11" key="3">
    <citation type="submission" date="2011-03" db="EMBL/GenBank/DDBJ databases">
        <title>Annotation of Magnaporthe poae ATCC 64411.</title>
        <authorList>
            <person name="Ma L.-J."/>
            <person name="Dead R."/>
            <person name="Young S.K."/>
            <person name="Zeng Q."/>
            <person name="Gargeya S."/>
            <person name="Fitzgerald M."/>
            <person name="Haas B."/>
            <person name="Abouelleil A."/>
            <person name="Alvarado L."/>
            <person name="Arachchi H.M."/>
            <person name="Berlin A."/>
            <person name="Brown A."/>
            <person name="Chapman S.B."/>
            <person name="Chen Z."/>
            <person name="Dunbar C."/>
            <person name="Freedman E."/>
            <person name="Gearin G."/>
            <person name="Gellesch M."/>
            <person name="Goldberg J."/>
            <person name="Griggs A."/>
            <person name="Gujja S."/>
            <person name="Heiman D."/>
            <person name="Howarth C."/>
            <person name="Larson L."/>
            <person name="Lui A."/>
            <person name="MacDonald P.J.P."/>
            <person name="Mehta T."/>
            <person name="Montmayeur A."/>
            <person name="Murphy C."/>
            <person name="Neiman D."/>
            <person name="Pearson M."/>
            <person name="Priest M."/>
            <person name="Roberts A."/>
            <person name="Saif S."/>
            <person name="Shea T."/>
            <person name="Shenoy N."/>
            <person name="Sisk P."/>
            <person name="Stolte C."/>
            <person name="Sykes S."/>
            <person name="Yandava C."/>
            <person name="Wortman J."/>
            <person name="Nusbaum C."/>
            <person name="Birren B."/>
        </authorList>
    </citation>
    <scope>NUCLEOTIDE SEQUENCE</scope>
    <source>
        <strain evidence="11">ATCC 64411</strain>
    </source>
</reference>
<dbReference type="Pfam" id="PF00355">
    <property type="entry name" value="Rieske"/>
    <property type="match status" value="1"/>
</dbReference>
<evidence type="ECO:0000256" key="3">
    <source>
        <dbReference type="ARBA" id="ARBA00022630"/>
    </source>
</evidence>
<evidence type="ECO:0000256" key="7">
    <source>
        <dbReference type="ARBA" id="ARBA00023002"/>
    </source>
</evidence>
<keyword evidence="3" id="KW-0285">Flavoprotein</keyword>
<proteinExistence type="inferred from homology"/>
<evidence type="ECO:0000256" key="6">
    <source>
        <dbReference type="ARBA" id="ARBA00022827"/>
    </source>
</evidence>
<dbReference type="OrthoDB" id="6029at2759"/>
<dbReference type="InterPro" id="IPR017941">
    <property type="entry name" value="Rieske_2Fe-2S"/>
</dbReference>
<reference evidence="12" key="5">
    <citation type="submission" date="2015-06" db="UniProtKB">
        <authorList>
            <consortium name="EnsemblFungi"/>
        </authorList>
    </citation>
    <scope>IDENTIFICATION</scope>
    <source>
        <strain evidence="12">ATCC 64411</strain>
    </source>
</reference>
<keyword evidence="4" id="KW-0001">2Fe-2S</keyword>
<dbReference type="PANTHER" id="PTHR43557">
    <property type="entry name" value="APOPTOSIS-INDUCING FACTOR 1"/>
    <property type="match status" value="1"/>
</dbReference>
<dbReference type="PRINTS" id="PR00368">
    <property type="entry name" value="FADPNR"/>
</dbReference>
<dbReference type="EnsemblFungi" id="MAPG_02976T0">
    <property type="protein sequence ID" value="MAPG_02976T0"/>
    <property type="gene ID" value="MAPG_02976"/>
</dbReference>
<gene>
    <name evidence="11" type="ORF">MAPG_02976</name>
</gene>
<keyword evidence="7" id="KW-0560">Oxidoreductase</keyword>
<dbReference type="Gene3D" id="3.50.50.60">
    <property type="entry name" value="FAD/NAD(P)-binding domain"/>
    <property type="match status" value="2"/>
</dbReference>
<dbReference type="InterPro" id="IPR050446">
    <property type="entry name" value="FAD-oxidoreductase/Apoptosis"/>
</dbReference>
<dbReference type="Pfam" id="PF14759">
    <property type="entry name" value="Reductase_C"/>
    <property type="match status" value="1"/>
</dbReference>
<comment type="cofactor">
    <cofactor evidence="1">
        <name>FAD</name>
        <dbReference type="ChEBI" id="CHEBI:57692"/>
    </cofactor>
</comment>
<comment type="similarity">
    <text evidence="2">Belongs to the FAD-dependent oxidoreductase family.</text>
</comment>
<evidence type="ECO:0000256" key="5">
    <source>
        <dbReference type="ARBA" id="ARBA00022723"/>
    </source>
</evidence>
<dbReference type="SUPFAM" id="SSF50022">
    <property type="entry name" value="ISP domain"/>
    <property type="match status" value="1"/>
</dbReference>
<dbReference type="SUPFAM" id="SSF51905">
    <property type="entry name" value="FAD/NAD(P)-binding domain"/>
    <property type="match status" value="2"/>
</dbReference>
<dbReference type="PANTHER" id="PTHR43557:SF2">
    <property type="entry name" value="RIESKE DOMAIN-CONTAINING PROTEIN-RELATED"/>
    <property type="match status" value="1"/>
</dbReference>
<dbReference type="VEuPathDB" id="FungiDB:MAPG_02976"/>
<dbReference type="STRING" id="644358.A0A0C4DST5"/>
<keyword evidence="6" id="KW-0274">FAD</keyword>
<keyword evidence="5" id="KW-0479">Metal-binding</keyword>
<dbReference type="GO" id="GO:0005737">
    <property type="term" value="C:cytoplasm"/>
    <property type="evidence" value="ECO:0007669"/>
    <property type="project" value="TreeGrafter"/>
</dbReference>
<dbReference type="GO" id="GO:0046872">
    <property type="term" value="F:metal ion binding"/>
    <property type="evidence" value="ECO:0007669"/>
    <property type="project" value="UniProtKB-KW"/>
</dbReference>
<dbReference type="Gene3D" id="3.30.390.30">
    <property type="match status" value="1"/>
</dbReference>
<evidence type="ECO:0000313" key="13">
    <source>
        <dbReference type="Proteomes" id="UP000011715"/>
    </source>
</evidence>
<evidence type="ECO:0000256" key="1">
    <source>
        <dbReference type="ARBA" id="ARBA00001974"/>
    </source>
</evidence>
<dbReference type="OMA" id="PRCTHYG"/>
<dbReference type="CDD" id="cd03478">
    <property type="entry name" value="Rieske_AIFL_N"/>
    <property type="match status" value="1"/>
</dbReference>
<keyword evidence="8" id="KW-0408">Iron</keyword>
<organism evidence="12 13">
    <name type="scientific">Magnaporthiopsis poae (strain ATCC 64411 / 73-15)</name>
    <name type="common">Kentucky bluegrass fungus</name>
    <name type="synonym">Magnaporthe poae</name>
    <dbReference type="NCBI Taxonomy" id="644358"/>
    <lineage>
        <taxon>Eukaryota</taxon>
        <taxon>Fungi</taxon>
        <taxon>Dikarya</taxon>
        <taxon>Ascomycota</taxon>
        <taxon>Pezizomycotina</taxon>
        <taxon>Sordariomycetes</taxon>
        <taxon>Sordariomycetidae</taxon>
        <taxon>Magnaporthales</taxon>
        <taxon>Magnaporthaceae</taxon>
        <taxon>Magnaporthiopsis</taxon>
    </lineage>
</organism>
<dbReference type="SUPFAM" id="SSF55424">
    <property type="entry name" value="FAD/NAD-linked reductases, dimerisation (C-terminal) domain"/>
    <property type="match status" value="1"/>
</dbReference>
<dbReference type="InterPro" id="IPR036922">
    <property type="entry name" value="Rieske_2Fe-2S_sf"/>
</dbReference>
<sequence>MSLASVLSASRQVCFHSRTIRSIFLARPAFVVTSSSHISRISARAMSQEYKLKSVTSLDLKPGDKQEVEVEGLPDAKVVLLNAGGKIQAIGPRCTHYGAPLVKGVLTTEGRLTCPWHGACFNAKTGDVEDSPALDSLPTFNVVERDGAVYITGEEATIKAGRRKPKICATVKQDLDRVLVVGGGSGAVGLVEELREQGYQGQVTVVSKEGYLPIDRPKLSKALLTDLSKLQLRDLEWYRSGNVEFVEDEVTSVNFSSKTVSTKNGQTLPYGKLVLAPGGTPRTLPLPGFKALGNIFVLRSVHDTRKIVDAIGSKGKKIVIVGSSFIGMEVANATAKENSVTVIGMEKVPLERVLGEKVGAAAQKGLEKNGVKFYMSAGVEKAEPSASDPALVGSILLKDGTSLPADLVILGVGVAPATEFLKGNAGVQLLQDGSLEVDELFAVKGAKDVYALGDIATYPYHGPGGGGKGVRIEHWNVAQKSGRTAARHIVNPSLKAEFFTPIFWSALSAQVRYCGNTMASGWDDVVIQGSLDEGKWSAFYAKGEDIVAVATMGTDPVMVQSSELLRLGKMPKKSQLEKGFDVLSVGAPE</sequence>
<protein>
    <submittedName>
        <fullName evidence="11">Putidaredoxin reductase</fullName>
    </submittedName>
</protein>
<dbReference type="PRINTS" id="PR00411">
    <property type="entry name" value="PNDRDTASEI"/>
</dbReference>